<dbReference type="Pfam" id="PF01810">
    <property type="entry name" value="LysE"/>
    <property type="match status" value="1"/>
</dbReference>
<evidence type="ECO:0000313" key="7">
    <source>
        <dbReference type="EMBL" id="MCO6026484.1"/>
    </source>
</evidence>
<feature type="transmembrane region" description="Helical" evidence="6">
    <location>
        <begin position="46"/>
        <end position="69"/>
    </location>
</feature>
<gene>
    <name evidence="7" type="ORF">NG821_11670</name>
</gene>
<evidence type="ECO:0000256" key="5">
    <source>
        <dbReference type="ARBA" id="ARBA00023136"/>
    </source>
</evidence>
<feature type="transmembrane region" description="Helical" evidence="6">
    <location>
        <begin position="119"/>
        <end position="150"/>
    </location>
</feature>
<sequence length="227" mass="25442">MDFLQFNILNVIFKGMVIGIVASAPMGPVGILCVQRTINKGRWYGMATGVGASVSDIIYALITGLGMSLVLNFFRNESTKFYFQIIGGIILLLFGIYCFRSKPMESAQHLSHVRSKGTLLHNGVTAFLITFANPLIVFLFIALFAQFAFIMPGHPILMIIGYLSIIFGANLWWYGLTWMVDKIRNKFDEQGVRIINRFIGSIVIICSIITLIGTIFNLSFMNFLMDK</sequence>
<comment type="subcellular location">
    <subcellularLocation>
        <location evidence="1">Cell membrane</location>
        <topology evidence="1">Multi-pass membrane protein</topology>
    </subcellularLocation>
</comment>
<dbReference type="InterPro" id="IPR001123">
    <property type="entry name" value="LeuE-type"/>
</dbReference>
<keyword evidence="4 6" id="KW-1133">Transmembrane helix</keyword>
<dbReference type="PANTHER" id="PTHR30086:SF20">
    <property type="entry name" value="ARGININE EXPORTER PROTEIN ARGO-RELATED"/>
    <property type="match status" value="1"/>
</dbReference>
<keyword evidence="3 6" id="KW-0812">Transmembrane</keyword>
<keyword evidence="2" id="KW-1003">Cell membrane</keyword>
<feature type="transmembrane region" description="Helical" evidence="6">
    <location>
        <begin position="198"/>
        <end position="220"/>
    </location>
</feature>
<protein>
    <submittedName>
        <fullName evidence="7">LysE family translocator</fullName>
    </submittedName>
</protein>
<comment type="caution">
    <text evidence="7">The sequence shown here is derived from an EMBL/GenBank/DDBJ whole genome shotgun (WGS) entry which is preliminary data.</text>
</comment>
<feature type="transmembrane region" description="Helical" evidence="6">
    <location>
        <begin position="81"/>
        <end position="99"/>
    </location>
</feature>
<dbReference type="RefSeq" id="WP_252761834.1">
    <property type="nucleotide sequence ID" value="NZ_JAMXLY010000063.1"/>
</dbReference>
<reference evidence="7 8" key="1">
    <citation type="submission" date="2022-06" db="EMBL/GenBank/DDBJ databases">
        <title>A taxonomic note on the genus Prevotella: Description of four novel genera and emended description of the genera Hallella and Xylanibacter.</title>
        <authorList>
            <person name="Hitch T.C.A."/>
        </authorList>
    </citation>
    <scope>NUCLEOTIDE SEQUENCE [LARGE SCALE GENOMIC DNA]</scope>
    <source>
        <strain evidence="7 8">DSM 100619</strain>
    </source>
</reference>
<proteinExistence type="predicted"/>
<evidence type="ECO:0000256" key="2">
    <source>
        <dbReference type="ARBA" id="ARBA00022475"/>
    </source>
</evidence>
<dbReference type="Proteomes" id="UP001204015">
    <property type="component" value="Unassembled WGS sequence"/>
</dbReference>
<dbReference type="PANTHER" id="PTHR30086">
    <property type="entry name" value="ARGININE EXPORTER PROTEIN ARGO"/>
    <property type="match status" value="1"/>
</dbReference>
<name>A0ABT1BZH9_9BACT</name>
<feature type="transmembrane region" description="Helical" evidence="6">
    <location>
        <begin position="156"/>
        <end position="177"/>
    </location>
</feature>
<feature type="transmembrane region" description="Helical" evidence="6">
    <location>
        <begin position="12"/>
        <end position="34"/>
    </location>
</feature>
<evidence type="ECO:0000256" key="1">
    <source>
        <dbReference type="ARBA" id="ARBA00004651"/>
    </source>
</evidence>
<accession>A0ABT1BZH9</accession>
<organism evidence="7 8">
    <name type="scientific">Segatella cerevisiae</name>
    <dbReference type="NCBI Taxonomy" id="2053716"/>
    <lineage>
        <taxon>Bacteria</taxon>
        <taxon>Pseudomonadati</taxon>
        <taxon>Bacteroidota</taxon>
        <taxon>Bacteroidia</taxon>
        <taxon>Bacteroidales</taxon>
        <taxon>Prevotellaceae</taxon>
        <taxon>Segatella</taxon>
    </lineage>
</organism>
<keyword evidence="5 6" id="KW-0472">Membrane</keyword>
<dbReference type="EMBL" id="JAMXLY010000063">
    <property type="protein sequence ID" value="MCO6026484.1"/>
    <property type="molecule type" value="Genomic_DNA"/>
</dbReference>
<keyword evidence="8" id="KW-1185">Reference proteome</keyword>
<evidence type="ECO:0000256" key="4">
    <source>
        <dbReference type="ARBA" id="ARBA00022989"/>
    </source>
</evidence>
<evidence type="ECO:0000256" key="3">
    <source>
        <dbReference type="ARBA" id="ARBA00022692"/>
    </source>
</evidence>
<evidence type="ECO:0000313" key="8">
    <source>
        <dbReference type="Proteomes" id="UP001204015"/>
    </source>
</evidence>
<evidence type="ECO:0000256" key="6">
    <source>
        <dbReference type="SAM" id="Phobius"/>
    </source>
</evidence>